<dbReference type="Proteomes" id="UP000255139">
    <property type="component" value="Unassembled WGS sequence"/>
</dbReference>
<reference evidence="1 4" key="2">
    <citation type="submission" date="2018-06" db="EMBL/GenBank/DDBJ databases">
        <authorList>
            <consortium name="Pathogen Informatics"/>
            <person name="Doyle S."/>
        </authorList>
    </citation>
    <scope>NUCLEOTIDE SEQUENCE [LARGE SCALE GENOMIC DNA]</scope>
    <source>
        <strain evidence="1 4">NCTC12714</strain>
    </source>
</reference>
<protein>
    <recommendedName>
        <fullName evidence="5">TonB C-terminal domain-containing protein</fullName>
    </recommendedName>
</protein>
<evidence type="ECO:0000313" key="1">
    <source>
        <dbReference type="EMBL" id="STQ85306.1"/>
    </source>
</evidence>
<dbReference type="Proteomes" id="UP000029922">
    <property type="component" value="Unassembled WGS sequence"/>
</dbReference>
<keyword evidence="4" id="KW-1185">Reference proteome</keyword>
<proteinExistence type="predicted"/>
<dbReference type="OrthoDB" id="5324369at2"/>
<dbReference type="EMBL" id="UGJE01000002">
    <property type="protein sequence ID" value="STQ85306.1"/>
    <property type="molecule type" value="Genomic_DNA"/>
</dbReference>
<organism evidence="1 4">
    <name type="scientific">Helicobacter muridarum</name>
    <dbReference type="NCBI Taxonomy" id="216"/>
    <lineage>
        <taxon>Bacteria</taxon>
        <taxon>Pseudomonadati</taxon>
        <taxon>Campylobacterota</taxon>
        <taxon>Epsilonproteobacteria</taxon>
        <taxon>Campylobacterales</taxon>
        <taxon>Helicobacteraceae</taxon>
        <taxon>Helicobacter</taxon>
    </lineage>
</organism>
<evidence type="ECO:0000313" key="2">
    <source>
        <dbReference type="EMBL" id="TLE01380.1"/>
    </source>
</evidence>
<accession>A0A099U245</accession>
<evidence type="ECO:0000313" key="4">
    <source>
        <dbReference type="Proteomes" id="UP000255139"/>
    </source>
</evidence>
<evidence type="ECO:0000313" key="3">
    <source>
        <dbReference type="Proteomes" id="UP000029922"/>
    </source>
</evidence>
<dbReference type="RefSeq" id="WP_034557133.1">
    <property type="nucleotide sequence ID" value="NZ_FZML01000017.1"/>
</dbReference>
<evidence type="ECO:0008006" key="5">
    <source>
        <dbReference type="Google" id="ProtNLM"/>
    </source>
</evidence>
<dbReference type="EMBL" id="JRPD02000002">
    <property type="protein sequence ID" value="TLE01380.1"/>
    <property type="molecule type" value="Genomic_DNA"/>
</dbReference>
<dbReference type="AlphaFoldDB" id="A0A099U245"/>
<name>A0A099U245_9HELI</name>
<sequence>MDIVLAMLASSAAEKIEERKWAKFPYNIQKSLEFTQVEQNFALYRYLVNNAIRYPREWLDNGYVASVVASIVICSQDVSLKNINILHKTDGLSETTIFSEVEKTLYRARYDFPNTSSNIELKIPIEWKSMKTFKQT</sequence>
<gene>
    <name evidence="2" type="ORF">LS73_001475</name>
    <name evidence="1" type="ORF">NCTC12714_00081</name>
</gene>
<reference evidence="2 3" key="1">
    <citation type="journal article" date="2014" name="Genome Announc.">
        <title>Draft genome sequences of eight enterohepatic helicobacter species isolated from both laboratory and wild rodents.</title>
        <authorList>
            <person name="Sheh A."/>
            <person name="Shen Z."/>
            <person name="Fox J.G."/>
        </authorList>
    </citation>
    <scope>NUCLEOTIDE SEQUENCE [LARGE SCALE GENOMIC DNA]</scope>
    <source>
        <strain evidence="2 3">ST1</strain>
    </source>
</reference>